<evidence type="ECO:0000256" key="2">
    <source>
        <dbReference type="ARBA" id="ARBA00022676"/>
    </source>
</evidence>
<dbReference type="InterPro" id="IPR029044">
    <property type="entry name" value="Nucleotide-diphossugar_trans"/>
</dbReference>
<keyword evidence="6 7" id="KW-0472">Membrane</keyword>
<dbReference type="SUPFAM" id="SSF53448">
    <property type="entry name" value="Nucleotide-diphospho-sugar transferases"/>
    <property type="match status" value="1"/>
</dbReference>
<organism evidence="9 10">
    <name type="scientific">Candidatus Thiodictyon syntrophicum</name>
    <dbReference type="NCBI Taxonomy" id="1166950"/>
    <lineage>
        <taxon>Bacteria</taxon>
        <taxon>Pseudomonadati</taxon>
        <taxon>Pseudomonadota</taxon>
        <taxon>Gammaproteobacteria</taxon>
        <taxon>Chromatiales</taxon>
        <taxon>Chromatiaceae</taxon>
        <taxon>Thiodictyon</taxon>
    </lineage>
</organism>
<evidence type="ECO:0000256" key="3">
    <source>
        <dbReference type="ARBA" id="ARBA00022679"/>
    </source>
</evidence>
<comment type="subcellular location">
    <subcellularLocation>
        <location evidence="1">Membrane</location>
        <topology evidence="1">Multi-pass membrane protein</topology>
    </subcellularLocation>
</comment>
<feature type="transmembrane region" description="Helical" evidence="7">
    <location>
        <begin position="259"/>
        <end position="286"/>
    </location>
</feature>
<dbReference type="PANTHER" id="PTHR48090">
    <property type="entry name" value="UNDECAPRENYL-PHOSPHATE 4-DEOXY-4-FORMAMIDO-L-ARABINOSE TRANSFERASE-RELATED"/>
    <property type="match status" value="1"/>
</dbReference>
<dbReference type="KEGG" id="tsy:THSYN_22975"/>
<accession>A0A2K8UD59</accession>
<evidence type="ECO:0000259" key="8">
    <source>
        <dbReference type="Pfam" id="PF00535"/>
    </source>
</evidence>
<proteinExistence type="predicted"/>
<dbReference type="AlphaFoldDB" id="A0A2K8UD59"/>
<dbReference type="Gene3D" id="3.90.550.10">
    <property type="entry name" value="Spore Coat Polysaccharide Biosynthesis Protein SpsA, Chain A"/>
    <property type="match status" value="1"/>
</dbReference>
<name>A0A2K8UD59_9GAMM</name>
<evidence type="ECO:0000313" key="9">
    <source>
        <dbReference type="EMBL" id="AUB83528.1"/>
    </source>
</evidence>
<gene>
    <name evidence="9" type="ORF">THSYN_22975</name>
</gene>
<dbReference type="PANTHER" id="PTHR48090:SF1">
    <property type="entry name" value="PROPHAGE BACTOPRENOL GLUCOSYL TRANSFERASE HOMOLOG"/>
    <property type="match status" value="1"/>
</dbReference>
<feature type="domain" description="Glycosyltransferase 2-like" evidence="8">
    <location>
        <begin position="5"/>
        <end position="150"/>
    </location>
</feature>
<keyword evidence="2" id="KW-0328">Glycosyltransferase</keyword>
<dbReference type="Pfam" id="PF00535">
    <property type="entry name" value="Glycos_transf_2"/>
    <property type="match status" value="1"/>
</dbReference>
<dbReference type="Proteomes" id="UP000232638">
    <property type="component" value="Chromosome"/>
</dbReference>
<evidence type="ECO:0000256" key="4">
    <source>
        <dbReference type="ARBA" id="ARBA00022692"/>
    </source>
</evidence>
<evidence type="ECO:0000256" key="1">
    <source>
        <dbReference type="ARBA" id="ARBA00004141"/>
    </source>
</evidence>
<evidence type="ECO:0000256" key="5">
    <source>
        <dbReference type="ARBA" id="ARBA00022989"/>
    </source>
</evidence>
<dbReference type="InterPro" id="IPR050256">
    <property type="entry name" value="Glycosyltransferase_2"/>
</dbReference>
<evidence type="ECO:0000256" key="6">
    <source>
        <dbReference type="ARBA" id="ARBA00023136"/>
    </source>
</evidence>
<dbReference type="GO" id="GO:0016757">
    <property type="term" value="F:glycosyltransferase activity"/>
    <property type="evidence" value="ECO:0007669"/>
    <property type="project" value="UniProtKB-KW"/>
</dbReference>
<evidence type="ECO:0000313" key="10">
    <source>
        <dbReference type="Proteomes" id="UP000232638"/>
    </source>
</evidence>
<dbReference type="EMBL" id="CP020370">
    <property type="protein sequence ID" value="AUB83528.1"/>
    <property type="molecule type" value="Genomic_DNA"/>
</dbReference>
<sequence length="314" mass="36253">MTLISVVIPVYKAEDCLRELYRRIRASLETMSADFEVIFVEDCGGDRSWAIMRDLAQLDPRVKGLQFSRNFGQHYGITAGLDYCRGDWVVVMDCDLQDQPEEIPRLYDKAQEGYDVVYARRALRQDSFFKRMSSRAFYAVFDYLTEQQSDPATANFGIYSRDVIDNFRRMRESVRAFPLFIRWLGFPSAAIDVEHAPRFSGKSSYTFNKLLHLAINSIVAQSNRPLRLSIKFGFVMAFCSLLFGCYAMLRYLIYSVPVMGWTSVIVSIYFLAGLMFINIGFLGLYIGRIYDEAKQRPLYVVREHLNLMQGSIGR</sequence>
<keyword evidence="5 7" id="KW-1133">Transmembrane helix</keyword>
<dbReference type="InterPro" id="IPR001173">
    <property type="entry name" value="Glyco_trans_2-like"/>
</dbReference>
<reference evidence="9 10" key="1">
    <citation type="submission" date="2017-03" db="EMBL/GenBank/DDBJ databases">
        <title>Complete genome sequence of Candidatus 'Thiodictyon syntrophicum' sp. nov. strain Cad16T, a photolithoautotroph purple sulfur bacterium isolated from an alpine meromictic lake.</title>
        <authorList>
            <person name="Luedin S.M."/>
            <person name="Pothier J.F."/>
            <person name="Danza F."/>
            <person name="Storelli N."/>
            <person name="Wittwer M."/>
            <person name="Tonolla M."/>
        </authorList>
    </citation>
    <scope>NUCLEOTIDE SEQUENCE [LARGE SCALE GENOMIC DNA]</scope>
    <source>
        <strain evidence="9 10">Cad16T</strain>
    </source>
</reference>
<dbReference type="GO" id="GO:0005886">
    <property type="term" value="C:plasma membrane"/>
    <property type="evidence" value="ECO:0007669"/>
    <property type="project" value="TreeGrafter"/>
</dbReference>
<keyword evidence="3 9" id="KW-0808">Transferase</keyword>
<feature type="transmembrane region" description="Helical" evidence="7">
    <location>
        <begin position="232"/>
        <end position="253"/>
    </location>
</feature>
<dbReference type="OrthoDB" id="9811884at2"/>
<keyword evidence="10" id="KW-1185">Reference proteome</keyword>
<evidence type="ECO:0000256" key="7">
    <source>
        <dbReference type="SAM" id="Phobius"/>
    </source>
</evidence>
<keyword evidence="4 7" id="KW-0812">Transmembrane</keyword>
<dbReference type="CDD" id="cd04187">
    <property type="entry name" value="DPM1_like_bac"/>
    <property type="match status" value="1"/>
</dbReference>
<protein>
    <submittedName>
        <fullName evidence="9">Glycosyltransferase</fullName>
    </submittedName>
</protein>